<name>A0A067MXU3_BOTB1</name>
<dbReference type="Pfam" id="PF06941">
    <property type="entry name" value="NT5C"/>
    <property type="match status" value="1"/>
</dbReference>
<dbReference type="InterPro" id="IPR036412">
    <property type="entry name" value="HAD-like_sf"/>
</dbReference>
<reference evidence="3" key="1">
    <citation type="journal article" date="2014" name="Proc. Natl. Acad. Sci. U.S.A.">
        <title>Extensive sampling of basidiomycete genomes demonstrates inadequacy of the white-rot/brown-rot paradigm for wood decay fungi.</title>
        <authorList>
            <person name="Riley R."/>
            <person name="Salamov A.A."/>
            <person name="Brown D.W."/>
            <person name="Nagy L.G."/>
            <person name="Floudas D."/>
            <person name="Held B.W."/>
            <person name="Levasseur A."/>
            <person name="Lombard V."/>
            <person name="Morin E."/>
            <person name="Otillar R."/>
            <person name="Lindquist E.A."/>
            <person name="Sun H."/>
            <person name="LaButti K.M."/>
            <person name="Schmutz J."/>
            <person name="Jabbour D."/>
            <person name="Luo H."/>
            <person name="Baker S.E."/>
            <person name="Pisabarro A.G."/>
            <person name="Walton J.D."/>
            <person name="Blanchette R.A."/>
            <person name="Henrissat B."/>
            <person name="Martin F."/>
            <person name="Cullen D."/>
            <person name="Hibbett D.S."/>
            <person name="Grigoriev I.V."/>
        </authorList>
    </citation>
    <scope>NUCLEOTIDE SEQUENCE [LARGE SCALE GENOMIC DNA]</scope>
    <source>
        <strain evidence="3">FD-172 SS1</strain>
    </source>
</reference>
<dbReference type="HOGENOM" id="CLU_070652_0_0_1"/>
<evidence type="ECO:0000313" key="2">
    <source>
        <dbReference type="EMBL" id="KDQ20419.1"/>
    </source>
</evidence>
<feature type="active site" description="Proton donor" evidence="1">
    <location>
        <position position="10"/>
    </location>
</feature>
<dbReference type="InterPro" id="IPR023214">
    <property type="entry name" value="HAD_sf"/>
</dbReference>
<evidence type="ECO:0008006" key="4">
    <source>
        <dbReference type="Google" id="ProtNLM"/>
    </source>
</evidence>
<keyword evidence="3" id="KW-1185">Reference proteome</keyword>
<gene>
    <name evidence="2" type="ORF">BOTBODRAFT_151091</name>
</gene>
<evidence type="ECO:0000256" key="1">
    <source>
        <dbReference type="PIRSR" id="PIRSR610708-1"/>
    </source>
</evidence>
<dbReference type="SUPFAM" id="SSF56784">
    <property type="entry name" value="HAD-like"/>
    <property type="match status" value="1"/>
</dbReference>
<evidence type="ECO:0000313" key="3">
    <source>
        <dbReference type="Proteomes" id="UP000027195"/>
    </source>
</evidence>
<dbReference type="PANTHER" id="PTHR35134">
    <property type="entry name" value="NUCLEOTIDASE YQFW-RELATED"/>
    <property type="match status" value="1"/>
</dbReference>
<dbReference type="EMBL" id="KL198017">
    <property type="protein sequence ID" value="KDQ20419.1"/>
    <property type="molecule type" value="Genomic_DNA"/>
</dbReference>
<dbReference type="STRING" id="930990.A0A067MXU3"/>
<dbReference type="InterPro" id="IPR010708">
    <property type="entry name" value="5'(3')-deoxyribonucleotidase"/>
</dbReference>
<dbReference type="GO" id="GO:0009264">
    <property type="term" value="P:deoxyribonucleotide catabolic process"/>
    <property type="evidence" value="ECO:0007669"/>
    <property type="project" value="InterPro"/>
</dbReference>
<dbReference type="Proteomes" id="UP000027195">
    <property type="component" value="Unassembled WGS sequence"/>
</dbReference>
<dbReference type="InParanoid" id="A0A067MXU3"/>
<dbReference type="AlphaFoldDB" id="A0A067MXU3"/>
<sequence>MRPLIAVDMDDVLIQTNFATVEWHNRTYRTAMSLSEYYYYHYWKNPHWGTPSETYQKVTSFYASDYFANAPPVPRAFEGAKALRELGYRLVVVTARGTDQREVTETWLNKHFPNIFEAVHYTSEFKIKDNNGKLSMSFQLGKAQILQKLGAIMMIDDSLDNALSCATMEPRIPILLFGKYEWNKRSSKVATVEDKMSFVERCALKNGDRWWEDEVCWDLPENIVRVSGWDEVVEFARARTALTWFGAPSLQGDRVDLLQRL</sequence>
<organism evidence="2 3">
    <name type="scientific">Botryobasidium botryosum (strain FD-172 SS1)</name>
    <dbReference type="NCBI Taxonomy" id="930990"/>
    <lineage>
        <taxon>Eukaryota</taxon>
        <taxon>Fungi</taxon>
        <taxon>Dikarya</taxon>
        <taxon>Basidiomycota</taxon>
        <taxon>Agaricomycotina</taxon>
        <taxon>Agaricomycetes</taxon>
        <taxon>Cantharellales</taxon>
        <taxon>Botryobasidiaceae</taxon>
        <taxon>Botryobasidium</taxon>
    </lineage>
</organism>
<protein>
    <recommendedName>
        <fullName evidence="4">Swiss Army Knife RNA repair protein HAD domain-containing protein</fullName>
    </recommendedName>
</protein>
<dbReference type="Gene3D" id="3.40.50.1000">
    <property type="entry name" value="HAD superfamily/HAD-like"/>
    <property type="match status" value="1"/>
</dbReference>
<dbReference type="PANTHER" id="PTHR35134:SF2">
    <property type="entry name" value="NUCLEOTIDASE YQFW-RELATED"/>
    <property type="match status" value="1"/>
</dbReference>
<proteinExistence type="predicted"/>
<dbReference type="GO" id="GO:0008253">
    <property type="term" value="F:5'-nucleotidase activity"/>
    <property type="evidence" value="ECO:0007669"/>
    <property type="project" value="InterPro"/>
</dbReference>
<dbReference type="OrthoDB" id="10248475at2759"/>
<dbReference type="InterPro" id="IPR052419">
    <property type="entry name" value="5_3-deoxyribonucleotidase-like"/>
</dbReference>
<feature type="active site" description="Nucleophile" evidence="1">
    <location>
        <position position="8"/>
    </location>
</feature>
<dbReference type="CDD" id="cd01427">
    <property type="entry name" value="HAD_like"/>
    <property type="match status" value="1"/>
</dbReference>
<accession>A0A067MXU3</accession>